<organism evidence="1 2">
    <name type="scientific">Panagrolaimus sp. ES5</name>
    <dbReference type="NCBI Taxonomy" id="591445"/>
    <lineage>
        <taxon>Eukaryota</taxon>
        <taxon>Metazoa</taxon>
        <taxon>Ecdysozoa</taxon>
        <taxon>Nematoda</taxon>
        <taxon>Chromadorea</taxon>
        <taxon>Rhabditida</taxon>
        <taxon>Tylenchina</taxon>
        <taxon>Panagrolaimomorpha</taxon>
        <taxon>Panagrolaimoidea</taxon>
        <taxon>Panagrolaimidae</taxon>
        <taxon>Panagrolaimus</taxon>
    </lineage>
</organism>
<dbReference type="WBParaSite" id="ES5_v2.g30433.t1">
    <property type="protein sequence ID" value="ES5_v2.g30433.t1"/>
    <property type="gene ID" value="ES5_v2.g30433"/>
</dbReference>
<evidence type="ECO:0000313" key="2">
    <source>
        <dbReference type="WBParaSite" id="ES5_v2.g30433.t1"/>
    </source>
</evidence>
<dbReference type="Proteomes" id="UP000887579">
    <property type="component" value="Unplaced"/>
</dbReference>
<proteinExistence type="predicted"/>
<name>A0AC34GLE0_9BILA</name>
<evidence type="ECO:0000313" key="1">
    <source>
        <dbReference type="Proteomes" id="UP000887579"/>
    </source>
</evidence>
<reference evidence="2" key="1">
    <citation type="submission" date="2022-11" db="UniProtKB">
        <authorList>
            <consortium name="WormBaseParasite"/>
        </authorList>
    </citation>
    <scope>IDENTIFICATION</scope>
</reference>
<sequence length="142" mass="16350">TTTTIKPTACPSTWSYSNFTGYCYRSVTTFSGTWMDALTFCRVWGAELASVHSLEESLFITNLVHISETNRTKQTWVGGFTDDLHATCNDNRPWNWTDGTLFDYGKLVYPCAGYGYCLFLYTGNQYTNMFQSWDCYSKMQQF</sequence>
<accession>A0AC34GLE0</accession>
<protein>
    <submittedName>
        <fullName evidence="2">C-type lectin domain-containing protein</fullName>
    </submittedName>
</protein>